<name>A0ABV3Z9J2_9PROT</name>
<dbReference type="RefSeq" id="WP_369314735.1">
    <property type="nucleotide sequence ID" value="NZ_JBEHZE010000002.1"/>
</dbReference>
<gene>
    <name evidence="3" type="ORF">ABFZ84_14180</name>
</gene>
<feature type="coiled-coil region" evidence="1">
    <location>
        <begin position="79"/>
        <end position="110"/>
    </location>
</feature>
<sequence length="181" mass="19352">MKTRALLVLGVIFFGSFIGRIAVLASDIAAKPGANDVAHLNQPAAVASCVDGELAAAVKDRMHALDKRETMITDREAELATYEAQVEKRLAELDVANNKLQKNIDAVQTARNADVQKLAAIYEGMKPAQAGQIINEMDAKFAAGLLAAMNNEQAAQVVANMDSQKAYLVSVILANQSQQSQ</sequence>
<feature type="domain" description="Magnesium transporter MgtE intracellular" evidence="2">
    <location>
        <begin position="105"/>
        <end position="166"/>
    </location>
</feature>
<evidence type="ECO:0000313" key="3">
    <source>
        <dbReference type="EMBL" id="MEX6634694.1"/>
    </source>
</evidence>
<organism evidence="3 4">
    <name type="scientific">Hyphococcus lacteus</name>
    <dbReference type="NCBI Taxonomy" id="3143536"/>
    <lineage>
        <taxon>Bacteria</taxon>
        <taxon>Pseudomonadati</taxon>
        <taxon>Pseudomonadota</taxon>
        <taxon>Alphaproteobacteria</taxon>
        <taxon>Parvularculales</taxon>
        <taxon>Parvularculaceae</taxon>
        <taxon>Hyphococcus</taxon>
    </lineage>
</organism>
<evidence type="ECO:0000259" key="2">
    <source>
        <dbReference type="Pfam" id="PF03448"/>
    </source>
</evidence>
<dbReference type="InterPro" id="IPR006668">
    <property type="entry name" value="Mg_transptr_MgtE_intracell_dom"/>
</dbReference>
<keyword evidence="1" id="KW-0175">Coiled coil</keyword>
<dbReference type="EMBL" id="JBEHZE010000002">
    <property type="protein sequence ID" value="MEX6634694.1"/>
    <property type="molecule type" value="Genomic_DNA"/>
</dbReference>
<dbReference type="SUPFAM" id="SSF158791">
    <property type="entry name" value="MgtE N-terminal domain-like"/>
    <property type="match status" value="1"/>
</dbReference>
<dbReference type="Pfam" id="PF03448">
    <property type="entry name" value="MgtE_N"/>
    <property type="match status" value="1"/>
</dbReference>
<comment type="caution">
    <text evidence="3">The sequence shown here is derived from an EMBL/GenBank/DDBJ whole genome shotgun (WGS) entry which is preliminary data.</text>
</comment>
<dbReference type="Proteomes" id="UP001560685">
    <property type="component" value="Unassembled WGS sequence"/>
</dbReference>
<protein>
    <recommendedName>
        <fullName evidence="2">Magnesium transporter MgtE intracellular domain-containing protein</fullName>
    </recommendedName>
</protein>
<accession>A0ABV3Z9J2</accession>
<evidence type="ECO:0000313" key="4">
    <source>
        <dbReference type="Proteomes" id="UP001560685"/>
    </source>
</evidence>
<reference evidence="3 4" key="1">
    <citation type="submission" date="2024-05" db="EMBL/GenBank/DDBJ databases">
        <title>Three bacterial strains, DH-69, EH-24, and ECK-19 isolated from coastal sediments.</title>
        <authorList>
            <person name="Ye Y.-Q."/>
            <person name="Du Z.-J."/>
        </authorList>
    </citation>
    <scope>NUCLEOTIDE SEQUENCE [LARGE SCALE GENOMIC DNA]</scope>
    <source>
        <strain evidence="3 4">ECK-19</strain>
    </source>
</reference>
<keyword evidence="4" id="KW-1185">Reference proteome</keyword>
<proteinExistence type="predicted"/>
<evidence type="ECO:0000256" key="1">
    <source>
        <dbReference type="SAM" id="Coils"/>
    </source>
</evidence>